<reference evidence="1" key="1">
    <citation type="submission" date="2021-02" db="EMBL/GenBank/DDBJ databases">
        <authorList>
            <person name="Nowell W R."/>
        </authorList>
    </citation>
    <scope>NUCLEOTIDE SEQUENCE</scope>
</reference>
<accession>A0A815Y865</accession>
<dbReference type="Proteomes" id="UP000663832">
    <property type="component" value="Unassembled WGS sequence"/>
</dbReference>
<organism evidence="1 2">
    <name type="scientific">Adineta steineri</name>
    <dbReference type="NCBI Taxonomy" id="433720"/>
    <lineage>
        <taxon>Eukaryota</taxon>
        <taxon>Metazoa</taxon>
        <taxon>Spiralia</taxon>
        <taxon>Gnathifera</taxon>
        <taxon>Rotifera</taxon>
        <taxon>Eurotatoria</taxon>
        <taxon>Bdelloidea</taxon>
        <taxon>Adinetida</taxon>
        <taxon>Adinetidae</taxon>
        <taxon>Adineta</taxon>
    </lineage>
</organism>
<dbReference type="AlphaFoldDB" id="A0A815Y865"/>
<proteinExistence type="predicted"/>
<dbReference type="EMBL" id="CAJNOM010000819">
    <property type="protein sequence ID" value="CAF1567575.1"/>
    <property type="molecule type" value="Genomic_DNA"/>
</dbReference>
<feature type="non-terminal residue" evidence="1">
    <location>
        <position position="313"/>
    </location>
</feature>
<comment type="caution">
    <text evidence="1">The sequence shown here is derived from an EMBL/GenBank/DDBJ whole genome shotgun (WGS) entry which is preliminary data.</text>
</comment>
<sequence>TRFLQQKAAPGLTVDQFINELDILLQNLHGNPIGNRISEFSTFNKKKKNYHRWVKRLKYKFHLSNVILQKTDKSKVSHLGKMQDYQLKSKQYIDKTGASKCLGTNDPLSDLVERTNKYLVSMRLLHRINQKQYEKLCVKPDEVELAHLYYLLKAHKPGTPLRPIISGFKHPTIKISCFLDVLLRPLFDRMAVDTTVLSGSDLINKLSNWSRQENLQYGRQDIMNTPTQEKRNIDFSRTLFVHFTYCSNMETFPHKFDNFWNKYFYESPINDIRPILGTRNVNNLQFLSINSTWHHSLIRLNNIILYFLIFCLF</sequence>
<name>A0A815Y865_9BILA</name>
<protein>
    <submittedName>
        <fullName evidence="1">Uncharacterized protein</fullName>
    </submittedName>
</protein>
<dbReference type="OrthoDB" id="10042588at2759"/>
<keyword evidence="2" id="KW-1185">Reference proteome</keyword>
<gene>
    <name evidence="1" type="ORF">QVE165_LOCUS48482</name>
</gene>
<evidence type="ECO:0000313" key="1">
    <source>
        <dbReference type="EMBL" id="CAF1567575.1"/>
    </source>
</evidence>
<evidence type="ECO:0000313" key="2">
    <source>
        <dbReference type="Proteomes" id="UP000663832"/>
    </source>
</evidence>